<name>A0A0E9V729_ANGAN</name>
<dbReference type="AlphaFoldDB" id="A0A0E9V729"/>
<evidence type="ECO:0000313" key="1">
    <source>
        <dbReference type="EMBL" id="JAH73796.1"/>
    </source>
</evidence>
<protein>
    <submittedName>
        <fullName evidence="1">Uncharacterized protein</fullName>
    </submittedName>
</protein>
<reference evidence="1" key="1">
    <citation type="submission" date="2014-11" db="EMBL/GenBank/DDBJ databases">
        <authorList>
            <person name="Amaro Gonzalez C."/>
        </authorList>
    </citation>
    <scope>NUCLEOTIDE SEQUENCE</scope>
</reference>
<dbReference type="EMBL" id="GBXM01034781">
    <property type="protein sequence ID" value="JAH73796.1"/>
    <property type="molecule type" value="Transcribed_RNA"/>
</dbReference>
<proteinExistence type="predicted"/>
<accession>A0A0E9V729</accession>
<sequence>MWIWTWRKSRVGTFALTAAPLPWTSRGNEGQSVQASDTRCMCTLIHTLHIHAHKHG</sequence>
<reference evidence="1" key="2">
    <citation type="journal article" date="2015" name="Fish Shellfish Immunol.">
        <title>Early steps in the European eel (Anguilla anguilla)-Vibrio vulnificus interaction in the gills: Role of the RtxA13 toxin.</title>
        <authorList>
            <person name="Callol A."/>
            <person name="Pajuelo D."/>
            <person name="Ebbesson L."/>
            <person name="Teles M."/>
            <person name="MacKenzie S."/>
            <person name="Amaro C."/>
        </authorList>
    </citation>
    <scope>NUCLEOTIDE SEQUENCE</scope>
</reference>
<organism evidence="1">
    <name type="scientific">Anguilla anguilla</name>
    <name type="common">European freshwater eel</name>
    <name type="synonym">Muraena anguilla</name>
    <dbReference type="NCBI Taxonomy" id="7936"/>
    <lineage>
        <taxon>Eukaryota</taxon>
        <taxon>Metazoa</taxon>
        <taxon>Chordata</taxon>
        <taxon>Craniata</taxon>
        <taxon>Vertebrata</taxon>
        <taxon>Euteleostomi</taxon>
        <taxon>Actinopterygii</taxon>
        <taxon>Neopterygii</taxon>
        <taxon>Teleostei</taxon>
        <taxon>Anguilliformes</taxon>
        <taxon>Anguillidae</taxon>
        <taxon>Anguilla</taxon>
    </lineage>
</organism>